<accession>A0A2T5JDW5</accession>
<dbReference type="Gene3D" id="1.10.1130.10">
    <property type="entry name" value="Flavocytochrome C3, Chain A"/>
    <property type="match status" value="1"/>
</dbReference>
<dbReference type="PROSITE" id="PS00028">
    <property type="entry name" value="ZINC_FINGER_C2H2_1"/>
    <property type="match status" value="1"/>
</dbReference>
<dbReference type="InterPro" id="IPR023155">
    <property type="entry name" value="Cyt_c-552/4"/>
</dbReference>
<reference evidence="4 5" key="1">
    <citation type="submission" date="2018-04" db="EMBL/GenBank/DDBJ databases">
        <title>Genomic Encyclopedia of Archaeal and Bacterial Type Strains, Phase II (KMG-II): from individual species to whole genera.</title>
        <authorList>
            <person name="Goeker M."/>
        </authorList>
    </citation>
    <scope>NUCLEOTIDE SEQUENCE [LARGE SCALE GENOMIC DNA]</scope>
    <source>
        <strain evidence="4 5">DSM 26809</strain>
    </source>
</reference>
<keyword evidence="5" id="KW-1185">Reference proteome</keyword>
<organism evidence="4 5">
    <name type="scientific">Mucilaginibacter yixingensis</name>
    <dbReference type="NCBI Taxonomy" id="1295612"/>
    <lineage>
        <taxon>Bacteria</taxon>
        <taxon>Pseudomonadati</taxon>
        <taxon>Bacteroidota</taxon>
        <taxon>Sphingobacteriia</taxon>
        <taxon>Sphingobacteriales</taxon>
        <taxon>Sphingobacteriaceae</taxon>
        <taxon>Mucilaginibacter</taxon>
    </lineage>
</organism>
<protein>
    <submittedName>
        <fullName evidence="4">Putative CXXCH cytochrome family protein</fullName>
    </submittedName>
</protein>
<sequence length="411" mass="45698">MKQKKLLIPLLAALLPAMVMLNNCRRKSPSADPRGPAYAGAQSCESCHKEVYNSYIHTAHYFTSHTVSRSSMHGNFSPGFNSLVLAGGRQIAAQRIHNDFYQVGYEDGRQTEAHQMDLAIGGVKAETYLYWKNNQLFELPLTWFNGLHSWVNSPGYAPDQINFDRPVAMRCLECHGSYIKQAEQLTLRGSLNSYDRKSLIAGIDCERCHGPAAQHVVYHEDHPEEKQAHFIGVFSKMSRARKLDACAVCHGGNNERFITSAFNFKTGDTLANFKEPGFDNTPANAATLDVHGNQNGLLAGSKCFLMSNMDCTTCHDTHVSQRNQVVLFADKCMQCHNTANHNNCKMAGGMDAGVMKSKCIDCHMPAMPSDQIGVQTATQKKALPYLVRTHRIAVYADEAKKILAFVRQGRH</sequence>
<comment type="caution">
    <text evidence="4">The sequence shown here is derived from an EMBL/GenBank/DDBJ whole genome shotgun (WGS) entry which is preliminary data.</text>
</comment>
<dbReference type="OrthoDB" id="9814800at2"/>
<dbReference type="InterPro" id="IPR051829">
    <property type="entry name" value="Multiheme_Cytochr_ET"/>
</dbReference>
<dbReference type="EMBL" id="QAOQ01000002">
    <property type="protein sequence ID" value="PTQ99961.1"/>
    <property type="molecule type" value="Genomic_DNA"/>
</dbReference>
<dbReference type="PANTHER" id="PTHR35038">
    <property type="entry name" value="DISSIMILATORY SULFITE REDUCTASE SIRA"/>
    <property type="match status" value="1"/>
</dbReference>
<gene>
    <name evidence="4" type="ORF">C8P68_102792</name>
</gene>
<dbReference type="Pfam" id="PF13435">
    <property type="entry name" value="Cytochrome_C554"/>
    <property type="match status" value="1"/>
</dbReference>
<dbReference type="PANTHER" id="PTHR35038:SF8">
    <property type="entry name" value="C-TYPE POLYHEME CYTOCHROME OMCC"/>
    <property type="match status" value="1"/>
</dbReference>
<dbReference type="InterPro" id="IPR013087">
    <property type="entry name" value="Znf_C2H2_type"/>
</dbReference>
<evidence type="ECO:0000313" key="4">
    <source>
        <dbReference type="EMBL" id="PTQ99961.1"/>
    </source>
</evidence>
<dbReference type="InterPro" id="IPR036280">
    <property type="entry name" value="Multihaem_cyt_sf"/>
</dbReference>
<proteinExistence type="predicted"/>
<feature type="signal peptide" evidence="2">
    <location>
        <begin position="1"/>
        <end position="21"/>
    </location>
</feature>
<feature type="chain" id="PRO_5015700000" evidence="2">
    <location>
        <begin position="22"/>
        <end position="411"/>
    </location>
</feature>
<evidence type="ECO:0000256" key="1">
    <source>
        <dbReference type="ARBA" id="ARBA00022729"/>
    </source>
</evidence>
<feature type="domain" description="C2H2-type" evidence="3">
    <location>
        <begin position="44"/>
        <end position="65"/>
    </location>
</feature>
<evidence type="ECO:0000259" key="3">
    <source>
        <dbReference type="PROSITE" id="PS00028"/>
    </source>
</evidence>
<name>A0A2T5JDW5_9SPHI</name>
<evidence type="ECO:0000313" key="5">
    <source>
        <dbReference type="Proteomes" id="UP000244168"/>
    </source>
</evidence>
<dbReference type="SUPFAM" id="SSF48695">
    <property type="entry name" value="Multiheme cytochromes"/>
    <property type="match status" value="1"/>
</dbReference>
<keyword evidence="1 2" id="KW-0732">Signal</keyword>
<dbReference type="RefSeq" id="WP_107827863.1">
    <property type="nucleotide sequence ID" value="NZ_CP160205.1"/>
</dbReference>
<dbReference type="Proteomes" id="UP000244168">
    <property type="component" value="Unassembled WGS sequence"/>
</dbReference>
<evidence type="ECO:0000256" key="2">
    <source>
        <dbReference type="SAM" id="SignalP"/>
    </source>
</evidence>
<dbReference type="AlphaFoldDB" id="A0A2T5JDW5"/>